<dbReference type="EMBL" id="CP022358">
    <property type="protein sequence ID" value="ASK69872.1"/>
    <property type="molecule type" value="Genomic_DNA"/>
</dbReference>
<dbReference type="KEGG" id="sbj:CF168_13975"/>
<keyword evidence="2" id="KW-0560">Oxidoreductase</keyword>
<protein>
    <submittedName>
        <fullName evidence="4">Short-chain dehydrogenase</fullName>
    </submittedName>
</protein>
<dbReference type="PRINTS" id="PR00081">
    <property type="entry name" value="GDHRDH"/>
</dbReference>
<evidence type="ECO:0000313" key="5">
    <source>
        <dbReference type="Proteomes" id="UP000198367"/>
    </source>
</evidence>
<accession>A0A220UPS4</accession>
<dbReference type="SUPFAM" id="SSF51735">
    <property type="entry name" value="NAD(P)-binding Rossmann-fold domains"/>
    <property type="match status" value="1"/>
</dbReference>
<dbReference type="RefSeq" id="WP_089068172.1">
    <property type="nucleotide sequence ID" value="NZ_CP022358.1"/>
</dbReference>
<dbReference type="AlphaFoldDB" id="A0A220UPS4"/>
<sequence>MVNNLLLNKIILVTGASSGIGREVSKYFSSQGAKLVISGRSKERLTQTLNLLSGDGHYAIPADLCSENEIKNFMDQVFEVAGPLDGLVHCAGIMKTLPLQALKEIDFDDCFNINVKSAQFLVKNFRRRGKFNPLNSSVVFLSSVAASCGEPANTTYAASKAALEGLSKSLAMELAKSNIRVNCLAPGLVETEMMMDFSKQLTEAQLNKVVNKHPLGLGKPEDVAYSAAFLSSDLSKWITGTTLFVDGGYSAQ</sequence>
<dbReference type="PRINTS" id="PR00080">
    <property type="entry name" value="SDRFAMILY"/>
</dbReference>
<proteinExistence type="inferred from homology"/>
<dbReference type="SMART" id="SM00822">
    <property type="entry name" value="PKS_KR"/>
    <property type="match status" value="1"/>
</dbReference>
<dbReference type="Proteomes" id="UP000198367">
    <property type="component" value="Chromosome"/>
</dbReference>
<dbReference type="PANTHER" id="PTHR43477:SF1">
    <property type="entry name" value="DIHYDROANTICAPSIN 7-DEHYDROGENASE"/>
    <property type="match status" value="1"/>
</dbReference>
<feature type="domain" description="Ketoreductase" evidence="3">
    <location>
        <begin position="9"/>
        <end position="187"/>
    </location>
</feature>
<dbReference type="Pfam" id="PF13561">
    <property type="entry name" value="adh_short_C2"/>
    <property type="match status" value="1"/>
</dbReference>
<evidence type="ECO:0000313" key="4">
    <source>
        <dbReference type="EMBL" id="ASK69872.1"/>
    </source>
</evidence>
<dbReference type="GO" id="GO:0016491">
    <property type="term" value="F:oxidoreductase activity"/>
    <property type="evidence" value="ECO:0007669"/>
    <property type="project" value="UniProtKB-KW"/>
</dbReference>
<comment type="similarity">
    <text evidence="1">Belongs to the short-chain dehydrogenases/reductases (SDR) family.</text>
</comment>
<name>A0A220UPS4_9GAMM</name>
<dbReference type="InterPro" id="IPR020904">
    <property type="entry name" value="Sc_DH/Rdtase_CS"/>
</dbReference>
<dbReference type="PANTHER" id="PTHR43477">
    <property type="entry name" value="DIHYDROANTICAPSIN 7-DEHYDROGENASE"/>
    <property type="match status" value="1"/>
</dbReference>
<evidence type="ECO:0000256" key="1">
    <source>
        <dbReference type="ARBA" id="ARBA00006484"/>
    </source>
</evidence>
<keyword evidence="5" id="KW-1185">Reference proteome</keyword>
<dbReference type="InterPro" id="IPR051122">
    <property type="entry name" value="SDR_DHRS6-like"/>
</dbReference>
<evidence type="ECO:0000259" key="3">
    <source>
        <dbReference type="SMART" id="SM00822"/>
    </source>
</evidence>
<dbReference type="InterPro" id="IPR036291">
    <property type="entry name" value="NAD(P)-bd_dom_sf"/>
</dbReference>
<dbReference type="PROSITE" id="PS00061">
    <property type="entry name" value="ADH_SHORT"/>
    <property type="match status" value="1"/>
</dbReference>
<evidence type="ECO:0000256" key="2">
    <source>
        <dbReference type="ARBA" id="ARBA00023002"/>
    </source>
</evidence>
<gene>
    <name evidence="4" type="ORF">CF168_13975</name>
</gene>
<reference evidence="4 5" key="1">
    <citation type="submission" date="2017-07" db="EMBL/GenBank/DDBJ databases">
        <title>Phenotypical and genomic characterization of a clinical isolate of Shewanella bicestrii sp. nov. producing an extended-spectrum beta-lactamase and a new oxacillinase variant.</title>
        <authorList>
            <person name="Jousset A.B."/>
            <person name="Bonnin R.A."/>
            <person name="Girlich D."/>
            <person name="Dabos L."/>
            <person name="Potron A."/>
            <person name="Dortet L."/>
            <person name="Glaser P."/>
            <person name="Naas T."/>
        </authorList>
    </citation>
    <scope>NUCLEOTIDE SEQUENCE [LARGE SCALE GENOMIC DNA]</scope>
    <source>
        <strain evidence="4 5">JAB-1</strain>
    </source>
</reference>
<dbReference type="Gene3D" id="3.40.50.720">
    <property type="entry name" value="NAD(P)-binding Rossmann-like Domain"/>
    <property type="match status" value="1"/>
</dbReference>
<dbReference type="InterPro" id="IPR057326">
    <property type="entry name" value="KR_dom"/>
</dbReference>
<dbReference type="InterPro" id="IPR002347">
    <property type="entry name" value="SDR_fam"/>
</dbReference>
<dbReference type="CDD" id="cd05233">
    <property type="entry name" value="SDR_c"/>
    <property type="match status" value="1"/>
</dbReference>
<dbReference type="FunFam" id="3.40.50.720:FF:000084">
    <property type="entry name" value="Short-chain dehydrogenase reductase"/>
    <property type="match status" value="1"/>
</dbReference>
<organism evidence="4 5">
    <name type="scientific">Shewanella bicestrii</name>
    <dbReference type="NCBI Taxonomy" id="2018305"/>
    <lineage>
        <taxon>Bacteria</taxon>
        <taxon>Pseudomonadati</taxon>
        <taxon>Pseudomonadota</taxon>
        <taxon>Gammaproteobacteria</taxon>
        <taxon>Alteromonadales</taxon>
        <taxon>Shewanellaceae</taxon>
        <taxon>Shewanella</taxon>
    </lineage>
</organism>